<evidence type="ECO:0000313" key="5">
    <source>
        <dbReference type="Proteomes" id="UP000192251"/>
    </source>
</evidence>
<dbReference type="Pfam" id="PF23771">
    <property type="entry name" value="DUF7168"/>
    <property type="match status" value="1"/>
</dbReference>
<gene>
    <name evidence="4" type="ORF">B7C62_17135</name>
</gene>
<sequence length="436" mass="46891">MLQQREPAVAAPTCLPALPNWCSPVPPVLFEIVARRAHRRHRSADISNHGFGGVRSVISASGGGSAGTGRRGLRARLRVRGGEGASIPHTVDPAKASRHGTGRPGRSCSGALHLDARHRVRSTCVWVDGVRDGSGCVVREERCHLRVWCGEGLPRTRERGLINDVGRGGRPPTGERQADRPPTTSLTRRTNVSTTKAPGKLDTIRALLATAEDPRTPESEAELARKRAFEMMAKYGVEEAMLSDGQPSRDAVTAKYVDLPNPWAMSRVRLICFIAQSVGCKAVHMGVRGKVRRVHIVGHESDVQRAEVLYASLLIQMLGGLNAQVVPYGVRSARAWRNSWTIGFIERVIERLDAIERAARAAASGETSATGRSGELVLADRDARVEALYREEHPRVRQSRGSYSGSGYGDGAAAGNRADIGGARRIGAQSAGALTA</sequence>
<evidence type="ECO:0000259" key="2">
    <source>
        <dbReference type="Pfam" id="PF10979"/>
    </source>
</evidence>
<organism evidence="4 5">
    <name type="scientific">Kitasatospora albolonga</name>
    <dbReference type="NCBI Taxonomy" id="68173"/>
    <lineage>
        <taxon>Bacteria</taxon>
        <taxon>Bacillati</taxon>
        <taxon>Actinomycetota</taxon>
        <taxon>Actinomycetes</taxon>
        <taxon>Kitasatosporales</taxon>
        <taxon>Streptomycetaceae</taxon>
        <taxon>Kitasatospora</taxon>
    </lineage>
</organism>
<feature type="region of interest" description="Disordered" evidence="1">
    <location>
        <begin position="161"/>
        <end position="198"/>
    </location>
</feature>
<feature type="region of interest" description="Disordered" evidence="1">
    <location>
        <begin position="82"/>
        <end position="108"/>
    </location>
</feature>
<evidence type="ECO:0000256" key="1">
    <source>
        <dbReference type="SAM" id="MobiDB-lite"/>
    </source>
</evidence>
<dbReference type="EMBL" id="CP020563">
    <property type="protein sequence ID" value="ARF73798.1"/>
    <property type="molecule type" value="Genomic_DNA"/>
</dbReference>
<proteinExistence type="predicted"/>
<feature type="domain" description="DUF2786" evidence="2">
    <location>
        <begin position="201"/>
        <end position="238"/>
    </location>
</feature>
<evidence type="ECO:0000259" key="3">
    <source>
        <dbReference type="Pfam" id="PF23771"/>
    </source>
</evidence>
<feature type="domain" description="DUF7168" evidence="3">
    <location>
        <begin position="268"/>
        <end position="363"/>
    </location>
</feature>
<accession>A0ABC8BV99</accession>
<dbReference type="InterPro" id="IPR055592">
    <property type="entry name" value="DUF7168"/>
</dbReference>
<reference evidence="4 5" key="1">
    <citation type="submission" date="2017-04" db="EMBL/GenBank/DDBJ databases">
        <title>The complete genome sequence of Streptomyces albolongus YIM 101047, the producer of novel bafilomycins and novel odoriferous sesquiterpenoids.</title>
        <authorList>
            <person name="Yin M."/>
            <person name="Jiang Y."/>
        </authorList>
    </citation>
    <scope>NUCLEOTIDE SEQUENCE [LARGE SCALE GENOMIC DNA]</scope>
    <source>
        <strain evidence="4 5">YIM 101047</strain>
    </source>
</reference>
<keyword evidence="5" id="KW-1185">Reference proteome</keyword>
<evidence type="ECO:0000313" key="4">
    <source>
        <dbReference type="EMBL" id="ARF73798.1"/>
    </source>
</evidence>
<dbReference type="Pfam" id="PF10979">
    <property type="entry name" value="DUF2786"/>
    <property type="match status" value="1"/>
</dbReference>
<dbReference type="Proteomes" id="UP000192251">
    <property type="component" value="Chromosome"/>
</dbReference>
<name>A0ABC8BV99_9ACTN</name>
<dbReference type="KEGG" id="kab:B7C62_17135"/>
<evidence type="ECO:0008006" key="6">
    <source>
        <dbReference type="Google" id="ProtNLM"/>
    </source>
</evidence>
<dbReference type="InterPro" id="IPR024498">
    <property type="entry name" value="DUF2786"/>
</dbReference>
<dbReference type="AlphaFoldDB" id="A0ABC8BV99"/>
<feature type="compositionally biased region" description="Polar residues" evidence="1">
    <location>
        <begin position="182"/>
        <end position="196"/>
    </location>
</feature>
<feature type="region of interest" description="Disordered" evidence="1">
    <location>
        <begin position="390"/>
        <end position="409"/>
    </location>
</feature>
<protein>
    <recommendedName>
        <fullName evidence="6">DUF2786 domain-containing protein</fullName>
    </recommendedName>
</protein>